<dbReference type="EMBL" id="CP015878">
    <property type="protein sequence ID" value="ANI17656.1"/>
    <property type="molecule type" value="Genomic_DNA"/>
</dbReference>
<evidence type="ECO:0000256" key="2">
    <source>
        <dbReference type="RuleBase" id="RU003452"/>
    </source>
</evidence>
<dbReference type="InterPro" id="IPR001447">
    <property type="entry name" value="Arylamine_N-AcTrfase"/>
</dbReference>
<evidence type="ECO:0000313" key="4">
    <source>
        <dbReference type="Proteomes" id="UP000077748"/>
    </source>
</evidence>
<reference evidence="3 4" key="1">
    <citation type="submission" date="2016-05" db="EMBL/GenBank/DDBJ databases">
        <title>Genome Sequence of Pseudomonas citronellolis Strain SJTE-3, an Estrogens and Persistent Organic Pollutants degradation strain.</title>
        <authorList>
            <person name="Liang R."/>
        </authorList>
    </citation>
    <scope>NUCLEOTIDE SEQUENCE [LARGE SCALE GENOMIC DNA]</scope>
    <source>
        <strain evidence="3 4">SJTE-3</strain>
    </source>
</reference>
<dbReference type="AlphaFoldDB" id="A0A1A9KIL2"/>
<dbReference type="InterPro" id="IPR038765">
    <property type="entry name" value="Papain-like_cys_pep_sf"/>
</dbReference>
<keyword evidence="3" id="KW-0808">Transferase</keyword>
<sequence>MTPLTPFTPQQLQACLARLGLPPQPPAATLQTLECLVDAALHHLPFENLDVLLARPVAIEPEAVFAKVVEGGRGGYCFELNSLFARLLASLGYRISLLVARVRWGMPAEVERTQQSHLLLRIELDEGPYLADVGFGGANPPRPLPLVIGEELPGGWRIAPHDGDELELALHTASGWQALYRFTLQPQHWVDYLPRNWYTSTHPDSVFRKSLRVALSEGDRRLTLLDGQFGWRDAKGNAEQRRILDVDELIEVLRGRFHLRLPPATAEALREPLARLL</sequence>
<evidence type="ECO:0000313" key="3">
    <source>
        <dbReference type="EMBL" id="ANI17656.1"/>
    </source>
</evidence>
<dbReference type="Gene3D" id="3.30.2140.10">
    <property type="entry name" value="Arylamine N-acetyltransferase"/>
    <property type="match status" value="1"/>
</dbReference>
<comment type="similarity">
    <text evidence="1 2">Belongs to the arylamine N-acetyltransferase family.</text>
</comment>
<organism evidence="3 4">
    <name type="scientific">Pseudomonas citronellolis</name>
    <dbReference type="NCBI Taxonomy" id="53408"/>
    <lineage>
        <taxon>Bacteria</taxon>
        <taxon>Pseudomonadati</taxon>
        <taxon>Pseudomonadota</taxon>
        <taxon>Gammaproteobacteria</taxon>
        <taxon>Pseudomonadales</taxon>
        <taxon>Pseudomonadaceae</taxon>
        <taxon>Pseudomonas</taxon>
    </lineage>
</organism>
<protein>
    <submittedName>
        <fullName evidence="3">Arylamine N-acetyltransferase</fullName>
    </submittedName>
</protein>
<proteinExistence type="inferred from homology"/>
<gene>
    <name evidence="3" type="ORF">A9C11_28340</name>
</gene>
<evidence type="ECO:0000256" key="1">
    <source>
        <dbReference type="ARBA" id="ARBA00006547"/>
    </source>
</evidence>
<dbReference type="SUPFAM" id="SSF54001">
    <property type="entry name" value="Cysteine proteinases"/>
    <property type="match status" value="1"/>
</dbReference>
<name>A0A1A9KIL2_9PSED</name>
<dbReference type="Gene3D" id="2.40.128.150">
    <property type="entry name" value="Cysteine proteinases"/>
    <property type="match status" value="1"/>
</dbReference>
<dbReference type="RefSeq" id="WP_064584583.1">
    <property type="nucleotide sequence ID" value="NZ_CP015878.1"/>
</dbReference>
<dbReference type="Proteomes" id="UP000077748">
    <property type="component" value="Chromosome"/>
</dbReference>
<dbReference type="PANTHER" id="PTHR11786">
    <property type="entry name" value="N-HYDROXYARYLAMINE O-ACETYLTRANSFERASE"/>
    <property type="match status" value="1"/>
</dbReference>
<accession>A0A1A9KIL2</accession>
<dbReference type="PRINTS" id="PR01543">
    <property type="entry name" value="ANATRNSFRASE"/>
</dbReference>
<dbReference type="PANTHER" id="PTHR11786:SF0">
    <property type="entry name" value="ARYLAMINE N-ACETYLTRANSFERASE 4-RELATED"/>
    <property type="match status" value="1"/>
</dbReference>
<dbReference type="Pfam" id="PF00797">
    <property type="entry name" value="Acetyltransf_2"/>
    <property type="match status" value="1"/>
</dbReference>
<dbReference type="GO" id="GO:0016407">
    <property type="term" value="F:acetyltransferase activity"/>
    <property type="evidence" value="ECO:0007669"/>
    <property type="project" value="InterPro"/>
</dbReference>